<gene>
    <name evidence="2" type="ORF">Godav_025653</name>
</gene>
<dbReference type="PANTHER" id="PTHR34189:SF13">
    <property type="entry name" value="TRANSMEMBRANE PROTEIN"/>
    <property type="match status" value="1"/>
</dbReference>
<evidence type="ECO:0000313" key="3">
    <source>
        <dbReference type="Proteomes" id="UP000593561"/>
    </source>
</evidence>
<name>A0A7J8TGT3_GOSDV</name>
<accession>A0A7J8TGT3</accession>
<keyword evidence="3" id="KW-1185">Reference proteome</keyword>
<evidence type="ECO:0000313" key="2">
    <source>
        <dbReference type="EMBL" id="MBA0637344.1"/>
    </source>
</evidence>
<evidence type="ECO:0000256" key="1">
    <source>
        <dbReference type="SAM" id="Phobius"/>
    </source>
</evidence>
<reference evidence="2 3" key="1">
    <citation type="journal article" date="2019" name="Genome Biol. Evol.">
        <title>Insights into the evolution of the New World diploid cottons (Gossypium, subgenus Houzingenia) based on genome sequencing.</title>
        <authorList>
            <person name="Grover C.E."/>
            <person name="Arick M.A. 2nd"/>
            <person name="Thrash A."/>
            <person name="Conover J.L."/>
            <person name="Sanders W.S."/>
            <person name="Peterson D.G."/>
            <person name="Frelichowski J.E."/>
            <person name="Scheffler J.A."/>
            <person name="Scheffler B.E."/>
            <person name="Wendel J.F."/>
        </authorList>
    </citation>
    <scope>NUCLEOTIDE SEQUENCE [LARGE SCALE GENOMIC DNA]</scope>
    <source>
        <strain evidence="2">27</strain>
        <tissue evidence="2">Leaf</tissue>
    </source>
</reference>
<feature type="transmembrane region" description="Helical" evidence="1">
    <location>
        <begin position="64"/>
        <end position="91"/>
    </location>
</feature>
<keyword evidence="1" id="KW-1133">Transmembrane helix</keyword>
<dbReference type="AlphaFoldDB" id="A0A7J8TGT3"/>
<dbReference type="EMBL" id="JABFAC010248300">
    <property type="protein sequence ID" value="MBA0637344.1"/>
    <property type="molecule type" value="Genomic_DNA"/>
</dbReference>
<comment type="caution">
    <text evidence="2">The sequence shown here is derived from an EMBL/GenBank/DDBJ whole genome shotgun (WGS) entry which is preliminary data.</text>
</comment>
<protein>
    <submittedName>
        <fullName evidence="2">Uncharacterized protein</fullName>
    </submittedName>
</protein>
<keyword evidence="1" id="KW-0812">Transmembrane</keyword>
<dbReference type="PANTHER" id="PTHR34189">
    <property type="entry name" value="TRANSMEMBRANE PROTEIN"/>
    <property type="match status" value="1"/>
</dbReference>
<proteinExistence type="predicted"/>
<keyword evidence="1" id="KW-0472">Membrane</keyword>
<organism evidence="2 3">
    <name type="scientific">Gossypium davidsonii</name>
    <name type="common">Davidson's cotton</name>
    <name type="synonym">Gossypium klotzschianum subsp. davidsonii</name>
    <dbReference type="NCBI Taxonomy" id="34287"/>
    <lineage>
        <taxon>Eukaryota</taxon>
        <taxon>Viridiplantae</taxon>
        <taxon>Streptophyta</taxon>
        <taxon>Embryophyta</taxon>
        <taxon>Tracheophyta</taxon>
        <taxon>Spermatophyta</taxon>
        <taxon>Magnoliopsida</taxon>
        <taxon>eudicotyledons</taxon>
        <taxon>Gunneridae</taxon>
        <taxon>Pentapetalae</taxon>
        <taxon>rosids</taxon>
        <taxon>malvids</taxon>
        <taxon>Malvales</taxon>
        <taxon>Malvaceae</taxon>
        <taxon>Malvoideae</taxon>
        <taxon>Gossypium</taxon>
    </lineage>
</organism>
<dbReference type="Proteomes" id="UP000593561">
    <property type="component" value="Unassembled WGS sequence"/>
</dbReference>
<sequence>MLRSSCSNRVSSEFFLDSPDSQSLSLNQHVSETVLLDKQLLPIYNPLSRAAEKERSHLRSAENAVHIIPFVLVFCGFILWLFSSIVSFHAIGYLNLELVPEYRFAGTTMSRDSTISGGESACGR</sequence>